<dbReference type="InterPro" id="IPR045398">
    <property type="entry name" value="DUF6515"/>
</dbReference>
<sequence length="144" mass="16273">MNKRIAWIEIAALLVLGMSPLVQAHDKPEPARYEASHHVSDKHQGIAKLPRGYQKVRYGGQDYYTFGTQWYRPQAGRYVLISPPPGLRVNALPGKAKIVRVGHERYYQVAGVFYQPVGKGHQYQVVRAPRAPAVAWVEAGNQRR</sequence>
<dbReference type="Pfam" id="PF20125">
    <property type="entry name" value="DUF6515"/>
    <property type="match status" value="1"/>
</dbReference>
<dbReference type="RefSeq" id="WP_150547524.1">
    <property type="nucleotide sequence ID" value="NZ_LR215729.2"/>
</dbReference>
<dbReference type="EMBL" id="LR215729">
    <property type="protein sequence ID" value="VEV95630.1"/>
    <property type="molecule type" value="Genomic_DNA"/>
</dbReference>
<protein>
    <recommendedName>
        <fullName evidence="3">Nickel/cobalt transporter regulator</fullName>
    </recommendedName>
</protein>
<organism evidence="2">
    <name type="scientific">Pseudomonas marincola</name>
    <dbReference type="NCBI Taxonomy" id="437900"/>
    <lineage>
        <taxon>Bacteria</taxon>
        <taxon>Pseudomonadati</taxon>
        <taxon>Pseudomonadota</taxon>
        <taxon>Gammaproteobacteria</taxon>
        <taxon>Pseudomonadales</taxon>
        <taxon>Pseudomonadaceae</taxon>
        <taxon>Pseudomonas</taxon>
    </lineage>
</organism>
<feature type="signal peptide" evidence="1">
    <location>
        <begin position="1"/>
        <end position="24"/>
    </location>
</feature>
<name>A0A653E1I1_9PSED</name>
<keyword evidence="1" id="KW-0732">Signal</keyword>
<evidence type="ECO:0008006" key="3">
    <source>
        <dbReference type="Google" id="ProtNLM"/>
    </source>
</evidence>
<reference evidence="2" key="1">
    <citation type="submission" date="2019-02" db="EMBL/GenBank/DDBJ databases">
        <authorList>
            <consortium name="Genoscope - CEA"/>
            <person name="William W."/>
        </authorList>
    </citation>
    <scope>NUCLEOTIDE SEQUENCE [LARGE SCALE GENOMIC DNA]</scope>
    <source>
        <strain evidence="2">YSy11</strain>
    </source>
</reference>
<dbReference type="AlphaFoldDB" id="A0A653E1I1"/>
<gene>
    <name evidence="2" type="ORF">PMYSY11_0583</name>
</gene>
<accession>A0A653E1I1</accession>
<proteinExistence type="predicted"/>
<evidence type="ECO:0000313" key="2">
    <source>
        <dbReference type="EMBL" id="VEV95630.1"/>
    </source>
</evidence>
<evidence type="ECO:0000256" key="1">
    <source>
        <dbReference type="SAM" id="SignalP"/>
    </source>
</evidence>
<feature type="chain" id="PRO_5024917188" description="Nickel/cobalt transporter regulator" evidence="1">
    <location>
        <begin position="25"/>
        <end position="144"/>
    </location>
</feature>